<comment type="caution">
    <text evidence="6">The sequence shown here is derived from an EMBL/GenBank/DDBJ whole genome shotgun (WGS) entry which is preliminary data.</text>
</comment>
<dbReference type="PRINTS" id="PR00455">
    <property type="entry name" value="HTHTETR"/>
</dbReference>
<dbReference type="Pfam" id="PF21351">
    <property type="entry name" value="TetR_C_41"/>
    <property type="match status" value="1"/>
</dbReference>
<dbReference type="RefSeq" id="WP_307350342.1">
    <property type="nucleotide sequence ID" value="NZ_JAUSVS010000005.1"/>
</dbReference>
<dbReference type="SUPFAM" id="SSF46689">
    <property type="entry name" value="Homeodomain-like"/>
    <property type="match status" value="1"/>
</dbReference>
<evidence type="ECO:0000256" key="3">
    <source>
        <dbReference type="ARBA" id="ARBA00023163"/>
    </source>
</evidence>
<protein>
    <submittedName>
        <fullName evidence="6">AcrR family transcriptional regulator</fullName>
    </submittedName>
</protein>
<keyword evidence="1" id="KW-0805">Transcription regulation</keyword>
<dbReference type="PROSITE" id="PS50977">
    <property type="entry name" value="HTH_TETR_2"/>
    <property type="match status" value="1"/>
</dbReference>
<keyword evidence="3" id="KW-0804">Transcription</keyword>
<accession>A0ABU0IT58</accession>
<keyword evidence="7" id="KW-1185">Reference proteome</keyword>
<gene>
    <name evidence="6" type="ORF">QO010_002953</name>
</gene>
<evidence type="ECO:0000313" key="7">
    <source>
        <dbReference type="Proteomes" id="UP001228905"/>
    </source>
</evidence>
<dbReference type="PANTHER" id="PTHR30055">
    <property type="entry name" value="HTH-TYPE TRANSCRIPTIONAL REGULATOR RUTR"/>
    <property type="match status" value="1"/>
</dbReference>
<dbReference type="Proteomes" id="UP001228905">
    <property type="component" value="Unassembled WGS sequence"/>
</dbReference>
<dbReference type="InterPro" id="IPR050109">
    <property type="entry name" value="HTH-type_TetR-like_transc_reg"/>
</dbReference>
<evidence type="ECO:0000256" key="4">
    <source>
        <dbReference type="PROSITE-ProRule" id="PRU00335"/>
    </source>
</evidence>
<evidence type="ECO:0000259" key="5">
    <source>
        <dbReference type="PROSITE" id="PS50977"/>
    </source>
</evidence>
<dbReference type="Gene3D" id="1.10.357.10">
    <property type="entry name" value="Tetracycline Repressor, domain 2"/>
    <property type="match status" value="1"/>
</dbReference>
<name>A0ABU0IT58_9CAUL</name>
<evidence type="ECO:0000256" key="1">
    <source>
        <dbReference type="ARBA" id="ARBA00023015"/>
    </source>
</evidence>
<dbReference type="PANTHER" id="PTHR30055:SF234">
    <property type="entry name" value="HTH-TYPE TRANSCRIPTIONAL REGULATOR BETI"/>
    <property type="match status" value="1"/>
</dbReference>
<dbReference type="InterPro" id="IPR049484">
    <property type="entry name" value="Rv0078-like_C"/>
</dbReference>
<dbReference type="InterPro" id="IPR001647">
    <property type="entry name" value="HTH_TetR"/>
</dbReference>
<organism evidence="6 7">
    <name type="scientific">Caulobacter ginsengisoli</name>
    <dbReference type="NCBI Taxonomy" id="400775"/>
    <lineage>
        <taxon>Bacteria</taxon>
        <taxon>Pseudomonadati</taxon>
        <taxon>Pseudomonadota</taxon>
        <taxon>Alphaproteobacteria</taxon>
        <taxon>Caulobacterales</taxon>
        <taxon>Caulobacteraceae</taxon>
        <taxon>Caulobacter</taxon>
    </lineage>
</organism>
<evidence type="ECO:0000313" key="6">
    <source>
        <dbReference type="EMBL" id="MDQ0465169.1"/>
    </source>
</evidence>
<reference evidence="6 7" key="1">
    <citation type="submission" date="2023-07" db="EMBL/GenBank/DDBJ databases">
        <title>Genomic Encyclopedia of Type Strains, Phase IV (KMG-IV): sequencing the most valuable type-strain genomes for metagenomic binning, comparative biology and taxonomic classification.</title>
        <authorList>
            <person name="Goeker M."/>
        </authorList>
    </citation>
    <scope>NUCLEOTIDE SEQUENCE [LARGE SCALE GENOMIC DNA]</scope>
    <source>
        <strain evidence="6 7">DSM 18695</strain>
    </source>
</reference>
<feature type="DNA-binding region" description="H-T-H motif" evidence="4">
    <location>
        <begin position="35"/>
        <end position="54"/>
    </location>
</feature>
<dbReference type="InterPro" id="IPR009057">
    <property type="entry name" value="Homeodomain-like_sf"/>
</dbReference>
<proteinExistence type="predicted"/>
<dbReference type="EMBL" id="JAUSVS010000005">
    <property type="protein sequence ID" value="MDQ0465169.1"/>
    <property type="molecule type" value="Genomic_DNA"/>
</dbReference>
<sequence>MAGAGRRDAHAEATRALIIRQARTVFAARGFADAGLAEIVAAARVTTGAVYHHFGDKKGLFLAVAEAVEADILTGLGQAAATHSDPWEQLMAGVEAMLEICARPDVQRIVFRDAPTVIGPAAWREIELRYGFGVMRSALEALIARKIIRQGSADVLASIMLGALIEAAGAIARAEDQAGTALEARETVRRLFAALRSP</sequence>
<keyword evidence="2 4" id="KW-0238">DNA-binding</keyword>
<dbReference type="Pfam" id="PF00440">
    <property type="entry name" value="TetR_N"/>
    <property type="match status" value="1"/>
</dbReference>
<feature type="domain" description="HTH tetR-type" evidence="5">
    <location>
        <begin position="12"/>
        <end position="72"/>
    </location>
</feature>
<evidence type="ECO:0000256" key="2">
    <source>
        <dbReference type="ARBA" id="ARBA00023125"/>
    </source>
</evidence>